<dbReference type="Pfam" id="PF02321">
    <property type="entry name" value="OEP"/>
    <property type="match status" value="2"/>
</dbReference>
<evidence type="ECO:0000256" key="3">
    <source>
        <dbReference type="ARBA" id="ARBA00022452"/>
    </source>
</evidence>
<evidence type="ECO:0000313" key="7">
    <source>
        <dbReference type="EMBL" id="KKN45942.1"/>
    </source>
</evidence>
<dbReference type="EMBL" id="LAZR01001357">
    <property type="protein sequence ID" value="KKN45942.1"/>
    <property type="molecule type" value="Genomic_DNA"/>
</dbReference>
<gene>
    <name evidence="7" type="ORF">LCGC14_0677860</name>
</gene>
<dbReference type="Gene3D" id="1.20.1600.10">
    <property type="entry name" value="Outer membrane efflux proteins (OEP)"/>
    <property type="match status" value="1"/>
</dbReference>
<evidence type="ECO:0008006" key="8">
    <source>
        <dbReference type="Google" id="ProtNLM"/>
    </source>
</evidence>
<evidence type="ECO:0000256" key="4">
    <source>
        <dbReference type="ARBA" id="ARBA00022692"/>
    </source>
</evidence>
<sequence>MNCSIRRVKNARYFIIVFMFLVKTAQAQQVLTVEEAVSVALENNYEIKLAKNNLDINRTGVSLGNAGMLPQVEASITDNNNVQNLSQVRSDGSSVQRSNAKNNSLGYGVGLDLVLFDGFAMFARYEQLKKLEDLGEAELNQAILDRVGDVMNTYYQLVQQKQELAALDSTVVISQQRVGLAENRFTIGRASKLELLNAQVDLNTDRVLLSRQKELYANTKTSLNQILARDTQTDFTVIDAMIVDESLSLPQLETLAKERNPDLLAELINKRVAELELRRVRAARYPTIIGNTGYNFNESESSLGFTTSSSARGFNYGFTASVNVFDGFNQKRVEDIAKIEIDNKSIVIAQQEQAIQAQLEIAYQTYLTNVSLIAVEGNNETIAKENLDITLEKYDIGTITTLEFRTAQLNYINAKVRFSEATYQAKLSEIFLKQLSGSLNL</sequence>
<comment type="caution">
    <text evidence="7">The sequence shown here is derived from an EMBL/GenBank/DDBJ whole genome shotgun (WGS) entry which is preliminary data.</text>
</comment>
<dbReference type="GO" id="GO:0015288">
    <property type="term" value="F:porin activity"/>
    <property type="evidence" value="ECO:0007669"/>
    <property type="project" value="TreeGrafter"/>
</dbReference>
<dbReference type="SUPFAM" id="SSF56954">
    <property type="entry name" value="Outer membrane efflux proteins (OEP)"/>
    <property type="match status" value="1"/>
</dbReference>
<protein>
    <recommendedName>
        <fullName evidence="8">Outer membrane efflux protein</fullName>
    </recommendedName>
</protein>
<name>A0A0F9R995_9ZZZZ</name>
<dbReference type="AlphaFoldDB" id="A0A0F9R995"/>
<dbReference type="GO" id="GO:0015562">
    <property type="term" value="F:efflux transmembrane transporter activity"/>
    <property type="evidence" value="ECO:0007669"/>
    <property type="project" value="InterPro"/>
</dbReference>
<reference evidence="7" key="1">
    <citation type="journal article" date="2015" name="Nature">
        <title>Complex archaea that bridge the gap between prokaryotes and eukaryotes.</title>
        <authorList>
            <person name="Spang A."/>
            <person name="Saw J.H."/>
            <person name="Jorgensen S.L."/>
            <person name="Zaremba-Niedzwiedzka K."/>
            <person name="Martijn J."/>
            <person name="Lind A.E."/>
            <person name="van Eijk R."/>
            <person name="Schleper C."/>
            <person name="Guy L."/>
            <person name="Ettema T.J."/>
        </authorList>
    </citation>
    <scope>NUCLEOTIDE SEQUENCE</scope>
</reference>
<evidence type="ECO:0000256" key="1">
    <source>
        <dbReference type="ARBA" id="ARBA00004442"/>
    </source>
</evidence>
<keyword evidence="3" id="KW-1134">Transmembrane beta strand</keyword>
<evidence type="ECO:0000256" key="5">
    <source>
        <dbReference type="ARBA" id="ARBA00023136"/>
    </source>
</evidence>
<evidence type="ECO:0000256" key="6">
    <source>
        <dbReference type="ARBA" id="ARBA00023237"/>
    </source>
</evidence>
<dbReference type="InterPro" id="IPR051906">
    <property type="entry name" value="TolC-like"/>
</dbReference>
<evidence type="ECO:0000256" key="2">
    <source>
        <dbReference type="ARBA" id="ARBA00022448"/>
    </source>
</evidence>
<dbReference type="GO" id="GO:0009279">
    <property type="term" value="C:cell outer membrane"/>
    <property type="evidence" value="ECO:0007669"/>
    <property type="project" value="UniProtKB-SubCell"/>
</dbReference>
<keyword evidence="6" id="KW-0998">Cell outer membrane</keyword>
<keyword evidence="2" id="KW-0813">Transport</keyword>
<keyword evidence="5" id="KW-0472">Membrane</keyword>
<accession>A0A0F9R995</accession>
<comment type="subcellular location">
    <subcellularLocation>
        <location evidence="1">Cell outer membrane</location>
    </subcellularLocation>
</comment>
<dbReference type="GO" id="GO:1990281">
    <property type="term" value="C:efflux pump complex"/>
    <property type="evidence" value="ECO:0007669"/>
    <property type="project" value="TreeGrafter"/>
</dbReference>
<keyword evidence="4" id="KW-0812">Transmembrane</keyword>
<dbReference type="PANTHER" id="PTHR30026:SF20">
    <property type="entry name" value="OUTER MEMBRANE PROTEIN TOLC"/>
    <property type="match status" value="1"/>
</dbReference>
<dbReference type="PANTHER" id="PTHR30026">
    <property type="entry name" value="OUTER MEMBRANE PROTEIN TOLC"/>
    <property type="match status" value="1"/>
</dbReference>
<dbReference type="InterPro" id="IPR003423">
    <property type="entry name" value="OMP_efflux"/>
</dbReference>
<organism evidence="7">
    <name type="scientific">marine sediment metagenome</name>
    <dbReference type="NCBI Taxonomy" id="412755"/>
    <lineage>
        <taxon>unclassified sequences</taxon>
        <taxon>metagenomes</taxon>
        <taxon>ecological metagenomes</taxon>
    </lineage>
</organism>
<proteinExistence type="predicted"/>